<name>A0A562DIV4_9GAMM</name>
<reference evidence="3 4" key="1">
    <citation type="submission" date="2019-07" db="EMBL/GenBank/DDBJ databases">
        <title>Genome sequencing of lignin-degrading bacterial isolates.</title>
        <authorList>
            <person name="Gladden J."/>
        </authorList>
    </citation>
    <scope>NUCLEOTIDE SEQUENCE [LARGE SCALE GENOMIC DNA]</scope>
    <source>
        <strain evidence="3 4">J19</strain>
    </source>
</reference>
<protein>
    <submittedName>
        <fullName evidence="3">Uncharacterized protein</fullName>
    </submittedName>
</protein>
<keyword evidence="2" id="KW-0732">Signal</keyword>
<dbReference type="EMBL" id="VLJS01000066">
    <property type="protein sequence ID" value="TWH09493.1"/>
    <property type="molecule type" value="Genomic_DNA"/>
</dbReference>
<feature type="region of interest" description="Disordered" evidence="1">
    <location>
        <begin position="37"/>
        <end position="56"/>
    </location>
</feature>
<evidence type="ECO:0000313" key="3">
    <source>
        <dbReference type="EMBL" id="TWH09493.1"/>
    </source>
</evidence>
<dbReference type="PROSITE" id="PS51257">
    <property type="entry name" value="PROKAR_LIPOPROTEIN"/>
    <property type="match status" value="1"/>
</dbReference>
<comment type="caution">
    <text evidence="3">The sequence shown here is derived from an EMBL/GenBank/DDBJ whole genome shotgun (WGS) entry which is preliminary data.</text>
</comment>
<keyword evidence="4" id="KW-1185">Reference proteome</keyword>
<organism evidence="3 4">
    <name type="scientific">Pseudoxanthomonas taiwanensis J19</name>
    <dbReference type="NCBI Taxonomy" id="935569"/>
    <lineage>
        <taxon>Bacteria</taxon>
        <taxon>Pseudomonadati</taxon>
        <taxon>Pseudomonadota</taxon>
        <taxon>Gammaproteobacteria</taxon>
        <taxon>Lysobacterales</taxon>
        <taxon>Lysobacteraceae</taxon>
        <taxon>Pseudoxanthomonas</taxon>
    </lineage>
</organism>
<feature type="chain" id="PRO_5022082603" evidence="2">
    <location>
        <begin position="22"/>
        <end position="81"/>
    </location>
</feature>
<sequence>MLRRMSALAVLSLGLAGCASVQDDPLAPMAADCLVGGDKGPALPGQPGTSRDRRCKPAEEAVIWSSERDSRIKLDLRARDQ</sequence>
<dbReference type="AlphaFoldDB" id="A0A562DIV4"/>
<feature type="signal peptide" evidence="2">
    <location>
        <begin position="1"/>
        <end position="21"/>
    </location>
</feature>
<gene>
    <name evidence="3" type="ORF">L613_003700000230</name>
</gene>
<dbReference type="Proteomes" id="UP000321583">
    <property type="component" value="Unassembled WGS sequence"/>
</dbReference>
<proteinExistence type="predicted"/>
<evidence type="ECO:0000256" key="1">
    <source>
        <dbReference type="SAM" id="MobiDB-lite"/>
    </source>
</evidence>
<accession>A0A562DIV4</accession>
<dbReference type="OrthoDB" id="9862188at2"/>
<evidence type="ECO:0000256" key="2">
    <source>
        <dbReference type="SAM" id="SignalP"/>
    </source>
</evidence>
<evidence type="ECO:0000313" key="4">
    <source>
        <dbReference type="Proteomes" id="UP000321583"/>
    </source>
</evidence>